<feature type="transmembrane region" description="Helical" evidence="2">
    <location>
        <begin position="92"/>
        <end position="113"/>
    </location>
</feature>
<feature type="transmembrane region" description="Helical" evidence="2">
    <location>
        <begin position="36"/>
        <end position="55"/>
    </location>
</feature>
<keyword evidence="4" id="KW-1185">Reference proteome</keyword>
<organism evidence="3 4">
    <name type="scientific">Methylomusa anaerophila</name>
    <dbReference type="NCBI Taxonomy" id="1930071"/>
    <lineage>
        <taxon>Bacteria</taxon>
        <taxon>Bacillati</taxon>
        <taxon>Bacillota</taxon>
        <taxon>Negativicutes</taxon>
        <taxon>Selenomonadales</taxon>
        <taxon>Sporomusaceae</taxon>
        <taxon>Methylomusa</taxon>
    </lineage>
</organism>
<accession>A0A348AJ43</accession>
<sequence>MSYLEVTQDMVIQAVRTLHNLIYEQWKTQLFLSPKWFGIVAFIIFSYILCFRLLDKTRYTRLFLFGSLITVFYTVYDIIGVNFLLWHYTFRIVPTMPSIMLDNLTIIPLYSMLVFQYTKTWTSFAAFYAVLAAMLSYGLPMFGIVKVINWSILYNIVLVVFLGLLARAVVIGIERLEEKAGSELSTPASTHLTPQPVLKHMERESEDRNEP</sequence>
<dbReference type="AlphaFoldDB" id="A0A348AJ43"/>
<evidence type="ECO:0000313" key="3">
    <source>
        <dbReference type="EMBL" id="BBB91091.1"/>
    </source>
</evidence>
<feature type="region of interest" description="Disordered" evidence="1">
    <location>
        <begin position="184"/>
        <end position="211"/>
    </location>
</feature>
<proteinExistence type="predicted"/>
<keyword evidence="2" id="KW-0812">Transmembrane</keyword>
<evidence type="ECO:0000256" key="2">
    <source>
        <dbReference type="SAM" id="Phobius"/>
    </source>
</evidence>
<gene>
    <name evidence="3" type="ORF">MAMMFC1_01759</name>
</gene>
<dbReference type="KEGG" id="mana:MAMMFC1_01759"/>
<reference evidence="3 4" key="1">
    <citation type="journal article" date="2018" name="Int. J. Syst. Evol. Microbiol.">
        <title>Methylomusa anaerophila gen. nov., sp. nov., an anaerobic methanol-utilizing bacterium isolated from a microbial fuel cell.</title>
        <authorList>
            <person name="Amano N."/>
            <person name="Yamamuro A."/>
            <person name="Miyahara M."/>
            <person name="Kouzuma A."/>
            <person name="Abe T."/>
            <person name="Watanabe K."/>
        </authorList>
    </citation>
    <scope>NUCLEOTIDE SEQUENCE [LARGE SCALE GENOMIC DNA]</scope>
    <source>
        <strain evidence="3 4">MMFC1</strain>
    </source>
</reference>
<dbReference type="EMBL" id="AP018449">
    <property type="protein sequence ID" value="BBB91091.1"/>
    <property type="molecule type" value="Genomic_DNA"/>
</dbReference>
<name>A0A348AJ43_9FIRM</name>
<evidence type="ECO:0000313" key="4">
    <source>
        <dbReference type="Proteomes" id="UP000276437"/>
    </source>
</evidence>
<keyword evidence="2" id="KW-1133">Transmembrane helix</keyword>
<evidence type="ECO:0000256" key="1">
    <source>
        <dbReference type="SAM" id="MobiDB-lite"/>
    </source>
</evidence>
<dbReference type="Proteomes" id="UP000276437">
    <property type="component" value="Chromosome"/>
</dbReference>
<feature type="transmembrane region" description="Helical" evidence="2">
    <location>
        <begin position="62"/>
        <end position="86"/>
    </location>
</feature>
<feature type="compositionally biased region" description="Basic and acidic residues" evidence="1">
    <location>
        <begin position="199"/>
        <end position="211"/>
    </location>
</feature>
<protein>
    <submittedName>
        <fullName evidence="3">Uncharacterized protein</fullName>
    </submittedName>
</protein>
<feature type="compositionally biased region" description="Polar residues" evidence="1">
    <location>
        <begin position="184"/>
        <end position="193"/>
    </location>
</feature>
<keyword evidence="2" id="KW-0472">Membrane</keyword>
<feature type="transmembrane region" description="Helical" evidence="2">
    <location>
        <begin position="125"/>
        <end position="145"/>
    </location>
</feature>
<feature type="transmembrane region" description="Helical" evidence="2">
    <location>
        <begin position="151"/>
        <end position="170"/>
    </location>
</feature>